<organism evidence="1 2">
    <name type="scientific">Acaromyces ingoldii</name>
    <dbReference type="NCBI Taxonomy" id="215250"/>
    <lineage>
        <taxon>Eukaryota</taxon>
        <taxon>Fungi</taxon>
        <taxon>Dikarya</taxon>
        <taxon>Basidiomycota</taxon>
        <taxon>Ustilaginomycotina</taxon>
        <taxon>Exobasidiomycetes</taxon>
        <taxon>Exobasidiales</taxon>
        <taxon>Cryptobasidiaceae</taxon>
        <taxon>Acaromyces</taxon>
    </lineage>
</organism>
<accession>A0A316YVS7</accession>
<evidence type="ECO:0000313" key="2">
    <source>
        <dbReference type="Proteomes" id="UP000245768"/>
    </source>
</evidence>
<dbReference type="RefSeq" id="XP_025380489.1">
    <property type="nucleotide sequence ID" value="XM_025518314.1"/>
</dbReference>
<dbReference type="EMBL" id="KZ819634">
    <property type="protein sequence ID" value="PWN93291.1"/>
    <property type="molecule type" value="Genomic_DNA"/>
</dbReference>
<dbReference type="GeneID" id="37040230"/>
<name>A0A316YVS7_9BASI</name>
<dbReference type="AlphaFoldDB" id="A0A316YVS7"/>
<proteinExistence type="predicted"/>
<protein>
    <submittedName>
        <fullName evidence="1">Uncharacterized protein</fullName>
    </submittedName>
</protein>
<gene>
    <name evidence="1" type="ORF">FA10DRAFT_18279</name>
</gene>
<dbReference type="Proteomes" id="UP000245768">
    <property type="component" value="Unassembled WGS sequence"/>
</dbReference>
<keyword evidence="2" id="KW-1185">Reference proteome</keyword>
<evidence type="ECO:0000313" key="1">
    <source>
        <dbReference type="EMBL" id="PWN93291.1"/>
    </source>
</evidence>
<dbReference type="InParanoid" id="A0A316YVS7"/>
<reference evidence="1 2" key="1">
    <citation type="journal article" date="2018" name="Mol. Biol. Evol.">
        <title>Broad Genomic Sampling Reveals a Smut Pathogenic Ancestry of the Fungal Clade Ustilaginomycotina.</title>
        <authorList>
            <person name="Kijpornyongpan T."/>
            <person name="Mondo S.J."/>
            <person name="Barry K."/>
            <person name="Sandor L."/>
            <person name="Lee J."/>
            <person name="Lipzen A."/>
            <person name="Pangilinan J."/>
            <person name="LaButti K."/>
            <person name="Hainaut M."/>
            <person name="Henrissat B."/>
            <person name="Grigoriev I.V."/>
            <person name="Spatafora J.W."/>
            <person name="Aime M.C."/>
        </authorList>
    </citation>
    <scope>NUCLEOTIDE SEQUENCE [LARGE SCALE GENOMIC DNA]</scope>
    <source>
        <strain evidence="1 2">MCA 4198</strain>
    </source>
</reference>
<sequence>MLPQAPSSSCACLLRLRYSVAAQYREREIPGREEIRQEEELRHRPCIACVKVPRLLQASAGQHSECRQGWGWLDENKEESVLL</sequence>